<keyword evidence="5" id="KW-0121">Carboxypeptidase</keyword>
<dbReference type="Gene3D" id="3.40.630.10">
    <property type="entry name" value="Zn peptidases"/>
    <property type="match status" value="1"/>
</dbReference>
<dbReference type="InterPro" id="IPR036757">
    <property type="entry name" value="TFR-like_dimer_dom_sf"/>
</dbReference>
<dbReference type="InterPro" id="IPR039373">
    <property type="entry name" value="Peptidase_M28B"/>
</dbReference>
<feature type="domain" description="PA" evidence="2">
    <location>
        <begin position="220"/>
        <end position="298"/>
    </location>
</feature>
<evidence type="ECO:0000256" key="1">
    <source>
        <dbReference type="ARBA" id="ARBA00005634"/>
    </source>
</evidence>
<keyword evidence="6" id="KW-1185">Reference proteome</keyword>
<reference evidence="5 6" key="1">
    <citation type="submission" date="2016-10" db="EMBL/GenBank/DDBJ databases">
        <title>Genome sequence of the basidiomycete white-rot fungus Trametes pubescens.</title>
        <authorList>
            <person name="Makela M.R."/>
            <person name="Granchi Z."/>
            <person name="Peng M."/>
            <person name="De Vries R.P."/>
            <person name="Grigoriev I."/>
            <person name="Riley R."/>
            <person name="Hilden K."/>
        </authorList>
    </citation>
    <scope>NUCLEOTIDE SEQUENCE [LARGE SCALE GENOMIC DNA]</scope>
    <source>
        <strain evidence="5 6">FBCC735</strain>
    </source>
</reference>
<organism evidence="5 6">
    <name type="scientific">Trametes pubescens</name>
    <name type="common">White-rot fungus</name>
    <dbReference type="NCBI Taxonomy" id="154538"/>
    <lineage>
        <taxon>Eukaryota</taxon>
        <taxon>Fungi</taxon>
        <taxon>Dikarya</taxon>
        <taxon>Basidiomycota</taxon>
        <taxon>Agaricomycotina</taxon>
        <taxon>Agaricomycetes</taxon>
        <taxon>Polyporales</taxon>
        <taxon>Polyporaceae</taxon>
        <taxon>Trametes</taxon>
    </lineage>
</organism>
<dbReference type="Pfam" id="PF02225">
    <property type="entry name" value="PA"/>
    <property type="match status" value="1"/>
</dbReference>
<name>A0A1M2VCJ8_TRAPU</name>
<dbReference type="SUPFAM" id="SSF47672">
    <property type="entry name" value="Transferrin receptor-like dimerisation domain"/>
    <property type="match status" value="1"/>
</dbReference>
<keyword evidence="5" id="KW-0378">Hydrolase</keyword>
<dbReference type="CDD" id="cd08022">
    <property type="entry name" value="M28_PSMA_like"/>
    <property type="match status" value="1"/>
</dbReference>
<dbReference type="SUPFAM" id="SSF53187">
    <property type="entry name" value="Zn-dependent exopeptidases"/>
    <property type="match status" value="1"/>
</dbReference>
<accession>A0A1M2VCJ8</accession>
<comment type="caution">
    <text evidence="5">The sequence shown here is derived from an EMBL/GenBank/DDBJ whole genome shotgun (WGS) entry which is preliminary data.</text>
</comment>
<dbReference type="FunFam" id="3.40.630.10:FF:000101">
    <property type="entry name" value="N-acetylated alpha-linked acidic dipeptidase like 1"/>
    <property type="match status" value="1"/>
</dbReference>
<evidence type="ECO:0000259" key="2">
    <source>
        <dbReference type="Pfam" id="PF02225"/>
    </source>
</evidence>
<proteinExistence type="inferred from homology"/>
<evidence type="ECO:0000313" key="5">
    <source>
        <dbReference type="EMBL" id="OJT05322.1"/>
    </source>
</evidence>
<dbReference type="PANTHER" id="PTHR10404:SF46">
    <property type="entry name" value="VACUOLAR PROTEIN SORTING-ASSOCIATED PROTEIN 70"/>
    <property type="match status" value="1"/>
</dbReference>
<dbReference type="CDD" id="cd02121">
    <property type="entry name" value="PA_GCPII_like"/>
    <property type="match status" value="1"/>
</dbReference>
<dbReference type="OrthoDB" id="5841748at2759"/>
<dbReference type="Proteomes" id="UP000184267">
    <property type="component" value="Unassembled WGS sequence"/>
</dbReference>
<keyword evidence="5" id="KW-0645">Protease</keyword>
<dbReference type="Gene3D" id="3.50.30.30">
    <property type="match status" value="1"/>
</dbReference>
<evidence type="ECO:0000259" key="4">
    <source>
        <dbReference type="Pfam" id="PF04389"/>
    </source>
</evidence>
<protein>
    <submittedName>
        <fullName evidence="5">Glutamate carboxypeptidase 2</fullName>
    </submittedName>
</protein>
<dbReference type="PANTHER" id="PTHR10404">
    <property type="entry name" value="N-ACETYLATED-ALPHA-LINKED ACIDIC DIPEPTIDASE"/>
    <property type="match status" value="1"/>
</dbReference>
<evidence type="ECO:0000259" key="3">
    <source>
        <dbReference type="Pfam" id="PF04253"/>
    </source>
</evidence>
<dbReference type="Pfam" id="PF04389">
    <property type="entry name" value="Peptidase_M28"/>
    <property type="match status" value="1"/>
</dbReference>
<dbReference type="InterPro" id="IPR007484">
    <property type="entry name" value="Peptidase_M28"/>
</dbReference>
<dbReference type="InterPro" id="IPR007365">
    <property type="entry name" value="TFR-like_dimer_dom"/>
</dbReference>
<dbReference type="EMBL" id="MNAD01001463">
    <property type="protein sequence ID" value="OJT05322.1"/>
    <property type="molecule type" value="Genomic_DNA"/>
</dbReference>
<dbReference type="SUPFAM" id="SSF52025">
    <property type="entry name" value="PA domain"/>
    <property type="match status" value="1"/>
</dbReference>
<gene>
    <name evidence="5" type="ORF">TRAPUB_3763</name>
</gene>
<comment type="similarity">
    <text evidence="1">Belongs to the peptidase M28 family. M28B subfamily.</text>
</comment>
<dbReference type="Gene3D" id="1.20.930.40">
    <property type="entry name" value="Transferrin receptor-like, dimerisation domain"/>
    <property type="match status" value="1"/>
</dbReference>
<dbReference type="Pfam" id="PF04253">
    <property type="entry name" value="TFR_dimer"/>
    <property type="match status" value="1"/>
</dbReference>
<dbReference type="GO" id="GO:0004180">
    <property type="term" value="F:carboxypeptidase activity"/>
    <property type="evidence" value="ECO:0007669"/>
    <property type="project" value="UniProtKB-KW"/>
</dbReference>
<dbReference type="InterPro" id="IPR046450">
    <property type="entry name" value="PA_dom_sf"/>
</dbReference>
<dbReference type="AlphaFoldDB" id="A0A1M2VCJ8"/>
<evidence type="ECO:0000313" key="6">
    <source>
        <dbReference type="Proteomes" id="UP000184267"/>
    </source>
</evidence>
<dbReference type="InterPro" id="IPR003137">
    <property type="entry name" value="PA_domain"/>
</dbReference>
<dbReference type="OMA" id="LWNVIGT"/>
<sequence>MKDKVRDFRVHDPEAQDGKLGRPSQGLFFKVVAACTTGYAVYSLAVAVASTLGPSKDLWAIDALAARSSGLKSREEVEQLYISIPDAQSARKASRRYATRPHVAGSPGDLLAAQDLLELFQTELGIAPPTDTPIFSAGSNASRAATLGIGSLTKPSAWIDTYYPLMNTPLDRALSVLGEDGSLLWDADLEEHGDTRDPDTVRHQDAVPTFHGFSADGEIEGPLIYVNYGLKSDYDEVLAAGGNFTGKVVLARYGANFRGLKVQAAEELGAAGVLMYSDPRDDGPVTVANGYEAYPAGPARNPTSVQRGSVQYLSLYPGDPTTPGKPAYPNAIRTEGENVPNIPSLPISWANAQRLLEEISDHGLQDAFALDGKSSKRNVRLVNHVHTRIMPIWNTMAVIAGHIHNETIIIGNHRDAWVMGAVDPTSGTVSLHEVVRGFGALLESGWKPLRNIVFASWDAEEARSQFNIILYGLIGSTEWAEDFPDWISGNVAAYINIDGSAAGAHWMATGSPSLAHLIRDAALDIPHPTAPGKTLWDARNDIGPFHGPADADFVEAYIAKRIAKQGDDVGIEPLGSGSDFTPFLQRLGAWMHRQVASMDETFNLSPTDAAYHYHSIYDSEMWKEKYADPSFEKHVAVAKHLGIVLLRLLDSVILPLNTTHYAHELDKYLDSVEQASASLGLSPDLSHLRKSIKNVNTASSALDHTKQDAERTFEDVLRKQPCYSSSGVACWLEKLRDIALGSPLRRQLFWATWHVRRANEKLIGFERGFISEDGLEGREWYRHLGVAPGKWLGYGATTLPAVAEALTIEKNVTLAETEAKRLALLLNKLATTLVE</sequence>
<feature type="domain" description="Peptidase M28" evidence="4">
    <location>
        <begin position="394"/>
        <end position="620"/>
    </location>
</feature>
<feature type="domain" description="Transferrin receptor-like dimerisation" evidence="3">
    <location>
        <begin position="685"/>
        <end position="833"/>
    </location>
</feature>
<dbReference type="STRING" id="154538.A0A1M2VCJ8"/>